<keyword evidence="2" id="KW-0472">Membrane</keyword>
<accession>A0A224XKA7</accession>
<evidence type="ECO:0000313" key="4">
    <source>
        <dbReference type="EMBL" id="JAW08471.1"/>
    </source>
</evidence>
<reference evidence="4" key="1">
    <citation type="journal article" date="2018" name="PLoS Negl. Trop. Dis.">
        <title>An insight into the salivary gland and fat body transcriptome of Panstrongylus lignarius (Hemiptera: Heteroptera), the main vector of Chagas disease in Peru.</title>
        <authorList>
            <person name="Nevoa J.C."/>
            <person name="Mendes M.T."/>
            <person name="da Silva M.V."/>
            <person name="Soares S.C."/>
            <person name="Oliveira C.J.F."/>
            <person name="Ribeiro J.M.C."/>
        </authorList>
    </citation>
    <scope>NUCLEOTIDE SEQUENCE</scope>
</reference>
<name>A0A224XKA7_9HEMI</name>
<feature type="signal peptide" evidence="3">
    <location>
        <begin position="1"/>
        <end position="23"/>
    </location>
</feature>
<protein>
    <submittedName>
        <fullName evidence="4">Putative serine/threonine-protein kinase nek3</fullName>
    </submittedName>
</protein>
<dbReference type="EMBL" id="GFTR01007955">
    <property type="protein sequence ID" value="JAW08471.1"/>
    <property type="molecule type" value="Transcribed_RNA"/>
</dbReference>
<feature type="compositionally biased region" description="Basic and acidic residues" evidence="1">
    <location>
        <begin position="505"/>
        <end position="518"/>
    </location>
</feature>
<proteinExistence type="predicted"/>
<keyword evidence="2" id="KW-0812">Transmembrane</keyword>
<keyword evidence="3" id="KW-0732">Signal</keyword>
<feature type="compositionally biased region" description="Basic and acidic residues" evidence="1">
    <location>
        <begin position="80"/>
        <end position="95"/>
    </location>
</feature>
<evidence type="ECO:0000256" key="2">
    <source>
        <dbReference type="SAM" id="Phobius"/>
    </source>
</evidence>
<feature type="compositionally biased region" description="Basic residues" evidence="1">
    <location>
        <begin position="63"/>
        <end position="79"/>
    </location>
</feature>
<sequence>MRLHIPIILVLSVIAHIPRDCNCDSSVQNSEDSRLASAQSWEKGSDPELYGEQYEGEPEMNKRVRNRGTKRRRRLRPRPRTTERSFDSDMVDELHTAASSLEGMENEEIIPRRRPTSKRRRRPLRRYQDSDQPRPRRRKGGRKRIRPPVINAEEIETTTFISADYDSPVTTKFMLGEENTGEVNTEKISYDKYYKNDNTRFSSTERSSYKSYEIENSNSTTKRITQFPEVKDNYDKEENNELIVPQVEKIMINENNSTNEFGNKIVNRKTLFSTSRKLPETSATLRRRLKPRIKNLSNNSTFENHVRIIKPLANLESEIESHNKMKNEVITQPAFTEPPISVEPYKIINTINSEAPNDHHLEEPNYPKLDLFIKRNKTIFQEDIKEVTTPYPITTTVINLEMTTLVQDEFEQEVKSTVQHSINKSNSISKVPIDDEVFDLLKSEAGSNRLKRILELRNMTLPQLLDHRERGSSKFHLSDIFSKTQSKSKEIDKPREVEVNVTELSEGKNEDSPDKSEQENNPTTPPNFVTENTLEQKKEQPEQPQDVHNSEKEAPPVTTQYRESRIFDSMPDFTSTKASIPELRPYPTWRVIPNPKLKPVSIRGDYKEIKISNVLTTHKPFVGNDIDKIFLLEEQDNFIQHRNKIAATISAENHERTFWFRKIPVSVKSAIVISGAILVLAIFGFLSVLVSCRLRQKKARLRAKQDILCEHLQNDDFMTSQQSLSPVLNKHNRGPVFSHGVHSNTPSTRHYYLWRTLRKTFQYD</sequence>
<feature type="compositionally biased region" description="Basic residues" evidence="1">
    <location>
        <begin position="135"/>
        <end position="146"/>
    </location>
</feature>
<evidence type="ECO:0000256" key="1">
    <source>
        <dbReference type="SAM" id="MobiDB-lite"/>
    </source>
</evidence>
<keyword evidence="2" id="KW-1133">Transmembrane helix</keyword>
<dbReference type="AlphaFoldDB" id="A0A224XKA7"/>
<dbReference type="GO" id="GO:0016301">
    <property type="term" value="F:kinase activity"/>
    <property type="evidence" value="ECO:0007669"/>
    <property type="project" value="UniProtKB-KW"/>
</dbReference>
<feature type="chain" id="PRO_5013393364" evidence="3">
    <location>
        <begin position="24"/>
        <end position="764"/>
    </location>
</feature>
<feature type="region of interest" description="Disordered" evidence="1">
    <location>
        <begin position="484"/>
        <end position="564"/>
    </location>
</feature>
<feature type="compositionally biased region" description="Basic and acidic residues" evidence="1">
    <location>
        <begin position="487"/>
        <end position="498"/>
    </location>
</feature>
<keyword evidence="4" id="KW-0808">Transferase</keyword>
<feature type="compositionally biased region" description="Polar residues" evidence="1">
    <location>
        <begin position="519"/>
        <end position="533"/>
    </location>
</feature>
<feature type="transmembrane region" description="Helical" evidence="2">
    <location>
        <begin position="670"/>
        <end position="692"/>
    </location>
</feature>
<organism evidence="4">
    <name type="scientific">Panstrongylus lignarius</name>
    <dbReference type="NCBI Taxonomy" id="156445"/>
    <lineage>
        <taxon>Eukaryota</taxon>
        <taxon>Metazoa</taxon>
        <taxon>Ecdysozoa</taxon>
        <taxon>Arthropoda</taxon>
        <taxon>Hexapoda</taxon>
        <taxon>Insecta</taxon>
        <taxon>Pterygota</taxon>
        <taxon>Neoptera</taxon>
        <taxon>Paraneoptera</taxon>
        <taxon>Hemiptera</taxon>
        <taxon>Heteroptera</taxon>
        <taxon>Panheteroptera</taxon>
        <taxon>Cimicomorpha</taxon>
        <taxon>Reduviidae</taxon>
        <taxon>Triatominae</taxon>
        <taxon>Panstrongylus</taxon>
    </lineage>
</organism>
<feature type="region of interest" description="Disordered" evidence="1">
    <location>
        <begin position="34"/>
        <end position="147"/>
    </location>
</feature>
<evidence type="ECO:0000256" key="3">
    <source>
        <dbReference type="SAM" id="SignalP"/>
    </source>
</evidence>
<feature type="compositionally biased region" description="Basic residues" evidence="1">
    <location>
        <begin position="112"/>
        <end position="125"/>
    </location>
</feature>
<keyword evidence="4" id="KW-0418">Kinase</keyword>